<evidence type="ECO:0000256" key="3">
    <source>
        <dbReference type="ARBA" id="ARBA00022448"/>
    </source>
</evidence>
<dbReference type="CDD" id="cd06261">
    <property type="entry name" value="TM_PBP2"/>
    <property type="match status" value="1"/>
</dbReference>
<evidence type="ECO:0000256" key="4">
    <source>
        <dbReference type="ARBA" id="ARBA00022475"/>
    </source>
</evidence>
<evidence type="ECO:0000256" key="7">
    <source>
        <dbReference type="ARBA" id="ARBA00022989"/>
    </source>
</evidence>
<dbReference type="InterPro" id="IPR043429">
    <property type="entry name" value="ArtM/GltK/GlnP/TcyL/YhdX-like"/>
</dbReference>
<evidence type="ECO:0000256" key="1">
    <source>
        <dbReference type="ARBA" id="ARBA00004429"/>
    </source>
</evidence>
<feature type="transmembrane region" description="Helical" evidence="9">
    <location>
        <begin position="151"/>
        <end position="172"/>
    </location>
</feature>
<evidence type="ECO:0000256" key="2">
    <source>
        <dbReference type="ARBA" id="ARBA00010072"/>
    </source>
</evidence>
<evidence type="ECO:0000256" key="5">
    <source>
        <dbReference type="ARBA" id="ARBA00022692"/>
    </source>
</evidence>
<organism evidence="11 12">
    <name type="scientific">Anaeromyxobacter paludicola</name>
    <dbReference type="NCBI Taxonomy" id="2918171"/>
    <lineage>
        <taxon>Bacteria</taxon>
        <taxon>Pseudomonadati</taxon>
        <taxon>Myxococcota</taxon>
        <taxon>Myxococcia</taxon>
        <taxon>Myxococcales</taxon>
        <taxon>Cystobacterineae</taxon>
        <taxon>Anaeromyxobacteraceae</taxon>
        <taxon>Anaeromyxobacter</taxon>
    </lineage>
</organism>
<accession>A0ABM7XD85</accession>
<reference evidence="12" key="1">
    <citation type="journal article" date="2022" name="Int. J. Syst. Evol. Microbiol.">
        <title>Anaeromyxobacter oryzae sp. nov., Anaeromyxobacter diazotrophicus sp. nov. and Anaeromyxobacter paludicola sp. nov., isolated from paddy soils.</title>
        <authorList>
            <person name="Itoh H."/>
            <person name="Xu Z."/>
            <person name="Mise K."/>
            <person name="Masuda Y."/>
            <person name="Ushijima N."/>
            <person name="Hayakawa C."/>
            <person name="Shiratori Y."/>
            <person name="Senoo K."/>
        </authorList>
    </citation>
    <scope>NUCLEOTIDE SEQUENCE [LARGE SCALE GENOMIC DNA]</scope>
    <source>
        <strain evidence="12">Red630</strain>
    </source>
</reference>
<dbReference type="InterPro" id="IPR000515">
    <property type="entry name" value="MetI-like"/>
</dbReference>
<dbReference type="PANTHER" id="PTHR30614">
    <property type="entry name" value="MEMBRANE COMPONENT OF AMINO ACID ABC TRANSPORTER"/>
    <property type="match status" value="1"/>
</dbReference>
<gene>
    <name evidence="11" type="primary">yjgD</name>
    <name evidence="11" type="ORF">AMPC_29550</name>
</gene>
<dbReference type="SUPFAM" id="SSF161098">
    <property type="entry name" value="MetI-like"/>
    <property type="match status" value="1"/>
</dbReference>
<dbReference type="PANTHER" id="PTHR30614:SF0">
    <property type="entry name" value="L-CYSTINE TRANSPORT SYSTEM PERMEASE PROTEIN TCYL"/>
    <property type="match status" value="1"/>
</dbReference>
<name>A0ABM7XD85_9BACT</name>
<evidence type="ECO:0000313" key="12">
    <source>
        <dbReference type="Proteomes" id="UP001162734"/>
    </source>
</evidence>
<feature type="transmembrane region" description="Helical" evidence="9">
    <location>
        <begin position="203"/>
        <end position="225"/>
    </location>
</feature>
<keyword evidence="8 9" id="KW-0472">Membrane</keyword>
<evidence type="ECO:0000256" key="6">
    <source>
        <dbReference type="ARBA" id="ARBA00022970"/>
    </source>
</evidence>
<keyword evidence="3 9" id="KW-0813">Transport</keyword>
<feature type="transmembrane region" description="Helical" evidence="9">
    <location>
        <begin position="97"/>
        <end position="117"/>
    </location>
</feature>
<dbReference type="EMBL" id="AP025592">
    <property type="protein sequence ID" value="BDG09842.1"/>
    <property type="molecule type" value="Genomic_DNA"/>
</dbReference>
<evidence type="ECO:0000256" key="8">
    <source>
        <dbReference type="ARBA" id="ARBA00023136"/>
    </source>
</evidence>
<feature type="domain" description="ABC transmembrane type-1" evidence="10">
    <location>
        <begin position="21"/>
        <end position="222"/>
    </location>
</feature>
<feature type="transmembrane region" description="Helical" evidence="9">
    <location>
        <begin position="20"/>
        <end position="45"/>
    </location>
</feature>
<keyword evidence="4" id="KW-1003">Cell membrane</keyword>
<dbReference type="NCBIfam" id="TIGR01726">
    <property type="entry name" value="HEQRo_perm_3TM"/>
    <property type="match status" value="1"/>
</dbReference>
<comment type="subcellular location">
    <subcellularLocation>
        <location evidence="1">Cell inner membrane</location>
        <topology evidence="1">Multi-pass membrane protein</topology>
    </subcellularLocation>
    <subcellularLocation>
        <location evidence="9">Cell membrane</location>
        <topology evidence="9">Multi-pass membrane protein</topology>
    </subcellularLocation>
</comment>
<dbReference type="Gene3D" id="1.10.3720.10">
    <property type="entry name" value="MetI-like"/>
    <property type="match status" value="1"/>
</dbReference>
<keyword evidence="12" id="KW-1185">Reference proteome</keyword>
<dbReference type="Proteomes" id="UP001162734">
    <property type="component" value="Chromosome"/>
</dbReference>
<keyword evidence="5 9" id="KW-0812">Transmembrane</keyword>
<dbReference type="InterPro" id="IPR035906">
    <property type="entry name" value="MetI-like_sf"/>
</dbReference>
<dbReference type="InterPro" id="IPR010065">
    <property type="entry name" value="AA_ABC_transptr_permease_3TM"/>
</dbReference>
<comment type="similarity">
    <text evidence="2">Belongs to the binding-protein-dependent transport system permease family. HisMQ subfamily.</text>
</comment>
<dbReference type="PROSITE" id="PS50928">
    <property type="entry name" value="ABC_TM1"/>
    <property type="match status" value="1"/>
</dbReference>
<dbReference type="Pfam" id="PF00528">
    <property type="entry name" value="BPD_transp_1"/>
    <property type="match status" value="1"/>
</dbReference>
<proteinExistence type="inferred from homology"/>
<evidence type="ECO:0000313" key="11">
    <source>
        <dbReference type="EMBL" id="BDG09842.1"/>
    </source>
</evidence>
<evidence type="ECO:0000259" key="10">
    <source>
        <dbReference type="PROSITE" id="PS50928"/>
    </source>
</evidence>
<keyword evidence="7 9" id="KW-1133">Transmembrane helix</keyword>
<evidence type="ECO:0000256" key="9">
    <source>
        <dbReference type="RuleBase" id="RU363032"/>
    </source>
</evidence>
<keyword evidence="6" id="KW-0029">Amino-acid transport</keyword>
<protein>
    <submittedName>
        <fullName evidence="11">Amino acid ABC transporter permease</fullName>
    </submittedName>
</protein>
<feature type="transmembrane region" description="Helical" evidence="9">
    <location>
        <begin position="57"/>
        <end position="77"/>
    </location>
</feature>
<sequence length="238" mass="26143">MQPLLDFGFMWEVVPDLLRVVPLTLQITAVSLALALLVGLATALIRIYRTPVLSQLAAVYVSFIRGTPLLVQIYLAYYGLPKLLAWLGERYGWNVDVAGIPAITFIYFAFTLNVGAYSSESIRAAIQAIDKGQLEAALSIGMTPWQGMRRIVLPQALAVALPSIGNTAISLVKDTSLAFLVSVVELMGEAKILGARGLQFFEVYIVVALIYWVICIGIERVVAVLERRVRRFEGMQPA</sequence>
<dbReference type="RefSeq" id="WP_248342243.1">
    <property type="nucleotide sequence ID" value="NZ_AP025592.1"/>
</dbReference>